<dbReference type="FunFam" id="2.40.50.140:FF:000012">
    <property type="entry name" value="DNA ligase"/>
    <property type="match status" value="1"/>
</dbReference>
<dbReference type="Pfam" id="PF01653">
    <property type="entry name" value="DNA_ligase_aden"/>
    <property type="match status" value="1"/>
</dbReference>
<dbReference type="Gene3D" id="3.30.470.30">
    <property type="entry name" value="DNA ligase/mRNA capping enzyme"/>
    <property type="match status" value="1"/>
</dbReference>
<dbReference type="InterPro" id="IPR012340">
    <property type="entry name" value="NA-bd_OB-fold"/>
</dbReference>
<dbReference type="AlphaFoldDB" id="A0A2H0N5L6"/>
<keyword evidence="9 14" id="KW-0460">Magnesium</keyword>
<feature type="binding site" evidence="14">
    <location>
        <position position="177"/>
    </location>
    <ligand>
        <name>NAD(+)</name>
        <dbReference type="ChEBI" id="CHEBI:57540"/>
    </ligand>
</feature>
<dbReference type="SMART" id="SM00532">
    <property type="entry name" value="LIGANc"/>
    <property type="match status" value="1"/>
</dbReference>
<dbReference type="SUPFAM" id="SSF47781">
    <property type="entry name" value="RuvA domain 2-like"/>
    <property type="match status" value="1"/>
</dbReference>
<dbReference type="CDD" id="cd00114">
    <property type="entry name" value="LIGANc"/>
    <property type="match status" value="1"/>
</dbReference>
<dbReference type="EC" id="6.5.1.2" evidence="2 14"/>
<feature type="binding site" evidence="14">
    <location>
        <position position="120"/>
    </location>
    <ligand>
        <name>NAD(+)</name>
        <dbReference type="ChEBI" id="CHEBI:57540"/>
    </ligand>
</feature>
<organism evidence="16 17">
    <name type="scientific">Candidatus Magasanikbacteria bacterium CG11_big_fil_rev_8_21_14_0_20_39_34</name>
    <dbReference type="NCBI Taxonomy" id="1974653"/>
    <lineage>
        <taxon>Bacteria</taxon>
        <taxon>Candidatus Magasanikiibacteriota</taxon>
    </lineage>
</organism>
<feature type="binding site" evidence="14">
    <location>
        <position position="440"/>
    </location>
    <ligand>
        <name>Zn(2+)</name>
        <dbReference type="ChEBI" id="CHEBI:29105"/>
    </ligand>
</feature>
<comment type="function">
    <text evidence="1 14">DNA ligase that catalyzes the formation of phosphodiester linkages between 5'-phosphoryl and 3'-hydroxyl groups in double-stranded DNA using NAD as a coenzyme and as the energy source for the reaction. It is essential for DNA replication and repair of damaged DNA.</text>
</comment>
<dbReference type="FunFam" id="1.10.150.20:FF:000007">
    <property type="entry name" value="DNA ligase"/>
    <property type="match status" value="1"/>
</dbReference>
<evidence type="ECO:0000256" key="8">
    <source>
        <dbReference type="ARBA" id="ARBA00022833"/>
    </source>
</evidence>
<dbReference type="InterPro" id="IPR001679">
    <property type="entry name" value="DNA_ligase"/>
</dbReference>
<evidence type="ECO:0000256" key="14">
    <source>
        <dbReference type="HAMAP-Rule" id="MF_01588"/>
    </source>
</evidence>
<feature type="active site" description="N6-AMP-lysine intermediate" evidence="14">
    <location>
        <position position="122"/>
    </location>
</feature>
<evidence type="ECO:0000256" key="2">
    <source>
        <dbReference type="ARBA" id="ARBA00012722"/>
    </source>
</evidence>
<evidence type="ECO:0000256" key="12">
    <source>
        <dbReference type="ARBA" id="ARBA00034005"/>
    </source>
</evidence>
<feature type="binding site" evidence="14">
    <location>
        <position position="143"/>
    </location>
    <ligand>
        <name>NAD(+)</name>
        <dbReference type="ChEBI" id="CHEBI:57540"/>
    </ligand>
</feature>
<keyword evidence="4 14" id="KW-0436">Ligase</keyword>
<keyword evidence="11 14" id="KW-0234">DNA repair</keyword>
<keyword evidence="5 14" id="KW-0235">DNA replication</keyword>
<dbReference type="InterPro" id="IPR003583">
    <property type="entry name" value="Hlx-hairpin-Hlx_DNA-bd_motif"/>
</dbReference>
<evidence type="ECO:0000259" key="15">
    <source>
        <dbReference type="PROSITE" id="PS50172"/>
    </source>
</evidence>
<dbReference type="SUPFAM" id="SSF52113">
    <property type="entry name" value="BRCT domain"/>
    <property type="match status" value="1"/>
</dbReference>
<dbReference type="Gene3D" id="1.10.150.20">
    <property type="entry name" value="5' to 3' exonuclease, C-terminal subdomain"/>
    <property type="match status" value="2"/>
</dbReference>
<evidence type="ECO:0000256" key="3">
    <source>
        <dbReference type="ARBA" id="ARBA00013308"/>
    </source>
</evidence>
<dbReference type="NCBIfam" id="TIGR00575">
    <property type="entry name" value="dnlj"/>
    <property type="match status" value="1"/>
</dbReference>
<dbReference type="InterPro" id="IPR036420">
    <property type="entry name" value="BRCT_dom_sf"/>
</dbReference>
<dbReference type="Pfam" id="PF12826">
    <property type="entry name" value="HHH_2"/>
    <property type="match status" value="1"/>
</dbReference>
<proteinExistence type="inferred from homology"/>
<feature type="domain" description="BRCT" evidence="15">
    <location>
        <begin position="602"/>
        <end position="684"/>
    </location>
</feature>
<dbReference type="Gene3D" id="2.40.50.140">
    <property type="entry name" value="Nucleic acid-binding proteins"/>
    <property type="match status" value="1"/>
</dbReference>
<gene>
    <name evidence="14" type="primary">ligA</name>
    <name evidence="16" type="ORF">COV59_03290</name>
</gene>
<dbReference type="Pfam" id="PF00533">
    <property type="entry name" value="BRCT"/>
    <property type="match status" value="1"/>
</dbReference>
<dbReference type="Pfam" id="PF03120">
    <property type="entry name" value="OB_DNA_ligase"/>
    <property type="match status" value="1"/>
</dbReference>
<dbReference type="PANTHER" id="PTHR23389">
    <property type="entry name" value="CHROMOSOME TRANSMISSION FIDELITY FACTOR 18"/>
    <property type="match status" value="1"/>
</dbReference>
<dbReference type="InterPro" id="IPR004150">
    <property type="entry name" value="NAD_DNA_ligase_OB"/>
</dbReference>
<dbReference type="Gene3D" id="1.10.287.610">
    <property type="entry name" value="Helix hairpin bin"/>
    <property type="match status" value="1"/>
</dbReference>
<keyword evidence="10 14" id="KW-0520">NAD</keyword>
<evidence type="ECO:0000256" key="9">
    <source>
        <dbReference type="ARBA" id="ARBA00022842"/>
    </source>
</evidence>
<dbReference type="SUPFAM" id="SSF56091">
    <property type="entry name" value="DNA ligase/mRNA capping enzyme, catalytic domain"/>
    <property type="match status" value="1"/>
</dbReference>
<feature type="binding site" evidence="14">
    <location>
        <position position="415"/>
    </location>
    <ligand>
        <name>Zn(2+)</name>
        <dbReference type="ChEBI" id="CHEBI:29105"/>
    </ligand>
</feature>
<dbReference type="GO" id="GO:0006281">
    <property type="term" value="P:DNA repair"/>
    <property type="evidence" value="ECO:0007669"/>
    <property type="project" value="UniProtKB-KW"/>
</dbReference>
<protein>
    <recommendedName>
        <fullName evidence="3 14">DNA ligase</fullName>
        <ecNumber evidence="2 14">6.5.1.2</ecNumber>
    </recommendedName>
    <alternativeName>
        <fullName evidence="14">Polydeoxyribonucleotide synthase [NAD(+)]</fullName>
    </alternativeName>
</protein>
<feature type="binding site" evidence="14">
    <location>
        <begin position="83"/>
        <end position="84"/>
    </location>
    <ligand>
        <name>NAD(+)</name>
        <dbReference type="ChEBI" id="CHEBI:57540"/>
    </ligand>
</feature>
<evidence type="ECO:0000256" key="6">
    <source>
        <dbReference type="ARBA" id="ARBA00022723"/>
    </source>
</evidence>
<dbReference type="Gene3D" id="3.40.50.10190">
    <property type="entry name" value="BRCT domain"/>
    <property type="match status" value="1"/>
</dbReference>
<evidence type="ECO:0000256" key="5">
    <source>
        <dbReference type="ARBA" id="ARBA00022705"/>
    </source>
</evidence>
<dbReference type="GO" id="GO:0046872">
    <property type="term" value="F:metal ion binding"/>
    <property type="evidence" value="ECO:0007669"/>
    <property type="project" value="UniProtKB-KW"/>
</dbReference>
<dbReference type="PIRSF" id="PIRSF001604">
    <property type="entry name" value="LigA"/>
    <property type="match status" value="1"/>
</dbReference>
<dbReference type="SMART" id="SM00292">
    <property type="entry name" value="BRCT"/>
    <property type="match status" value="1"/>
</dbReference>
<evidence type="ECO:0000256" key="13">
    <source>
        <dbReference type="ARBA" id="ARBA00060881"/>
    </source>
</evidence>
<evidence type="ECO:0000256" key="1">
    <source>
        <dbReference type="ARBA" id="ARBA00004067"/>
    </source>
</evidence>
<dbReference type="EMBL" id="PCWN01000007">
    <property type="protein sequence ID" value="PIR04182.1"/>
    <property type="molecule type" value="Genomic_DNA"/>
</dbReference>
<dbReference type="PROSITE" id="PS50172">
    <property type="entry name" value="BRCT"/>
    <property type="match status" value="1"/>
</dbReference>
<keyword evidence="7 14" id="KW-0227">DNA damage</keyword>
<evidence type="ECO:0000256" key="7">
    <source>
        <dbReference type="ARBA" id="ARBA00022763"/>
    </source>
</evidence>
<comment type="similarity">
    <text evidence="13 14">Belongs to the NAD-dependent DNA ligase family. LigA subfamily.</text>
</comment>
<feature type="binding site" evidence="14">
    <location>
        <position position="297"/>
    </location>
    <ligand>
        <name>NAD(+)</name>
        <dbReference type="ChEBI" id="CHEBI:57540"/>
    </ligand>
</feature>
<name>A0A2H0N5L6_9BACT</name>
<evidence type="ECO:0000313" key="17">
    <source>
        <dbReference type="Proteomes" id="UP000229600"/>
    </source>
</evidence>
<dbReference type="HAMAP" id="MF_01588">
    <property type="entry name" value="DNA_ligase_A"/>
    <property type="match status" value="1"/>
</dbReference>
<evidence type="ECO:0000256" key="10">
    <source>
        <dbReference type="ARBA" id="ARBA00023027"/>
    </source>
</evidence>
<dbReference type="SUPFAM" id="SSF50249">
    <property type="entry name" value="Nucleic acid-binding proteins"/>
    <property type="match status" value="1"/>
</dbReference>
<dbReference type="GO" id="GO:0003677">
    <property type="term" value="F:DNA binding"/>
    <property type="evidence" value="ECO:0007669"/>
    <property type="project" value="InterPro"/>
</dbReference>
<dbReference type="InterPro" id="IPR033136">
    <property type="entry name" value="DNA_ligase_CS"/>
</dbReference>
<keyword evidence="6 14" id="KW-0479">Metal-binding</keyword>
<dbReference type="InterPro" id="IPR041663">
    <property type="entry name" value="DisA/LigA_HHH"/>
</dbReference>
<reference evidence="16 17" key="1">
    <citation type="submission" date="2017-09" db="EMBL/GenBank/DDBJ databases">
        <title>Depth-based differentiation of microbial function through sediment-hosted aquifers and enrichment of novel symbionts in the deep terrestrial subsurface.</title>
        <authorList>
            <person name="Probst A.J."/>
            <person name="Ladd B."/>
            <person name="Jarett J.K."/>
            <person name="Geller-Mcgrath D.E."/>
            <person name="Sieber C.M."/>
            <person name="Emerson J.B."/>
            <person name="Anantharaman K."/>
            <person name="Thomas B.C."/>
            <person name="Malmstrom R."/>
            <person name="Stieglmeier M."/>
            <person name="Klingl A."/>
            <person name="Woyke T."/>
            <person name="Ryan C.M."/>
            <person name="Banfield J.F."/>
        </authorList>
    </citation>
    <scope>NUCLEOTIDE SEQUENCE [LARGE SCALE GENOMIC DNA]</scope>
    <source>
        <strain evidence="16">CG11_big_fil_rev_8_21_14_0_20_39_34</strain>
    </source>
</reference>
<comment type="catalytic activity">
    <reaction evidence="12 14">
        <text>NAD(+) + (deoxyribonucleotide)n-3'-hydroxyl + 5'-phospho-(deoxyribonucleotide)m = (deoxyribonucleotide)n+m + AMP + beta-nicotinamide D-nucleotide.</text>
        <dbReference type="EC" id="6.5.1.2"/>
    </reaction>
</comment>
<comment type="caution">
    <text evidence="16">The sequence shown here is derived from an EMBL/GenBank/DDBJ whole genome shotgun (WGS) entry which is preliminary data.</text>
</comment>
<feature type="binding site" evidence="14">
    <location>
        <position position="445"/>
    </location>
    <ligand>
        <name>Zn(2+)</name>
        <dbReference type="ChEBI" id="CHEBI:29105"/>
    </ligand>
</feature>
<feature type="binding site" evidence="14">
    <location>
        <position position="321"/>
    </location>
    <ligand>
        <name>NAD(+)</name>
        <dbReference type="ChEBI" id="CHEBI:57540"/>
    </ligand>
</feature>
<dbReference type="PANTHER" id="PTHR23389:SF9">
    <property type="entry name" value="DNA LIGASE"/>
    <property type="match status" value="1"/>
</dbReference>
<comment type="caution">
    <text evidence="14">Lacks conserved residue(s) required for the propagation of feature annotation.</text>
</comment>
<evidence type="ECO:0000313" key="16">
    <source>
        <dbReference type="EMBL" id="PIR04182.1"/>
    </source>
</evidence>
<evidence type="ECO:0000256" key="4">
    <source>
        <dbReference type="ARBA" id="ARBA00022598"/>
    </source>
</evidence>
<dbReference type="Proteomes" id="UP000229600">
    <property type="component" value="Unassembled WGS sequence"/>
</dbReference>
<dbReference type="NCBIfam" id="NF005932">
    <property type="entry name" value="PRK07956.1"/>
    <property type="match status" value="1"/>
</dbReference>
<accession>A0A2H0N5L6</accession>
<dbReference type="GO" id="GO:0003911">
    <property type="term" value="F:DNA ligase (NAD+) activity"/>
    <property type="evidence" value="ECO:0007669"/>
    <property type="project" value="UniProtKB-UniRule"/>
</dbReference>
<dbReference type="InterPro" id="IPR001357">
    <property type="entry name" value="BRCT_dom"/>
</dbReference>
<sequence>MSDKNIEKKIEKLRAQVDDLRYRYHVKNDPEVTDKMYEGLMDELKKLEQQYPEFLSPDSPTQRVAGEPLEKFEKVVHEVPQWSFDDAFCVEDLENWEERNAKILEKIYGTRPKDLNYSVELKIDGLHMVLTYEKGILQTAATRGDGKIGENVTQNMKTIETVPLKLDEPLDIVVEGEVWMGTTMFERMNKEREKNGEVLYANPRNVAAGTMRQLDAKIVASRKLSFTAYDISLVKGESIHLSLETQESELKILSKLGFLTEKHSTICKNIPDVMKEYEKWHKREKSQEFWVDGLVLKVNQKEYQDALGFTGKSPRWAIALKFPAEQGTTKIKDIYVQVGRTGVLTPVALMEPVQLAGTTVTHATLHNFDEIERLGVRVGDHVVVEKAGDIIPKVLRVLEKMRDGSEKKISAPKTCSICHAQVERKDITDKKQGKSAGYFCTNKKCYSQELQGLKHFVSKKAFNIDGLSIKIVEQLLNEGIIKNAADLYTLKVGDLEHLERFGEKSAHNLVGAIENSKRVTLARFLFGLGIPQVGEETALRIAETFGSIQKIQNATKEQLELVEDVGPRVAESIAEFFADPDKKVLIESLLENGIRIEKQKKKNSQKLEGKTFVLTGTLSTLTRDQAKEVIRAHGGSVSSSVSKNTDYVLAGESAGSKLDKAKDFRIKILDEEDFLQLLGEEHQL</sequence>
<dbReference type="FunFam" id="1.10.150.20:FF:000006">
    <property type="entry name" value="DNA ligase"/>
    <property type="match status" value="1"/>
</dbReference>
<dbReference type="InterPro" id="IPR013839">
    <property type="entry name" value="DNAligase_adenylation"/>
</dbReference>
<keyword evidence="14" id="KW-0464">Manganese</keyword>
<feature type="binding site" evidence="14">
    <location>
        <position position="418"/>
    </location>
    <ligand>
        <name>Zn(2+)</name>
        <dbReference type="ChEBI" id="CHEBI:29105"/>
    </ligand>
</feature>
<dbReference type="PROSITE" id="PS01056">
    <property type="entry name" value="DNA_LIGASE_N2"/>
    <property type="match status" value="1"/>
</dbReference>
<keyword evidence="8 14" id="KW-0862">Zinc</keyword>
<evidence type="ECO:0000256" key="11">
    <source>
        <dbReference type="ARBA" id="ARBA00023204"/>
    </source>
</evidence>
<dbReference type="InterPro" id="IPR010994">
    <property type="entry name" value="RuvA_2-like"/>
</dbReference>
<dbReference type="InterPro" id="IPR013840">
    <property type="entry name" value="DNAligase_N"/>
</dbReference>
<dbReference type="GO" id="GO:0006260">
    <property type="term" value="P:DNA replication"/>
    <property type="evidence" value="ECO:0007669"/>
    <property type="project" value="UniProtKB-KW"/>
</dbReference>
<dbReference type="SMART" id="SM00278">
    <property type="entry name" value="HhH1"/>
    <property type="match status" value="4"/>
</dbReference>
<comment type="cofactor">
    <cofactor evidence="14">
        <name>Mg(2+)</name>
        <dbReference type="ChEBI" id="CHEBI:18420"/>
    </cofactor>
    <cofactor evidence="14">
        <name>Mn(2+)</name>
        <dbReference type="ChEBI" id="CHEBI:29035"/>
    </cofactor>
</comment>